<keyword evidence="4 5" id="KW-0472">Membrane</keyword>
<dbReference type="EMBL" id="AWWV01009504">
    <property type="protein sequence ID" value="OMO86173.1"/>
    <property type="molecule type" value="Genomic_DNA"/>
</dbReference>
<keyword evidence="7" id="KW-1185">Reference proteome</keyword>
<dbReference type="GO" id="GO:0016020">
    <property type="term" value="C:membrane"/>
    <property type="evidence" value="ECO:0007669"/>
    <property type="project" value="UniProtKB-SubCell"/>
</dbReference>
<dbReference type="Proteomes" id="UP000188268">
    <property type="component" value="Unassembled WGS sequence"/>
</dbReference>
<dbReference type="Gene3D" id="1.20.1280.290">
    <property type="match status" value="1"/>
</dbReference>
<protein>
    <recommendedName>
        <fullName evidence="8">Cystinosin/ERS1p repeat-containing protein</fullName>
    </recommendedName>
</protein>
<dbReference type="OrthoDB" id="8048523at2759"/>
<reference evidence="6 7" key="1">
    <citation type="submission" date="2013-09" db="EMBL/GenBank/DDBJ databases">
        <title>Corchorus capsularis genome sequencing.</title>
        <authorList>
            <person name="Alam M."/>
            <person name="Haque M.S."/>
            <person name="Islam M.S."/>
            <person name="Emdad E.M."/>
            <person name="Islam M.M."/>
            <person name="Ahmed B."/>
            <person name="Halim A."/>
            <person name="Hossen Q.M.M."/>
            <person name="Hossain M.Z."/>
            <person name="Ahmed R."/>
            <person name="Khan M.M."/>
            <person name="Islam R."/>
            <person name="Rashid M.M."/>
            <person name="Khan S.A."/>
            <person name="Rahman M.S."/>
            <person name="Alam M."/>
        </authorList>
    </citation>
    <scope>NUCLEOTIDE SEQUENCE [LARGE SCALE GENOMIC DNA]</scope>
    <source>
        <strain evidence="7">cv. CVL-1</strain>
        <tissue evidence="6">Whole seedling</tissue>
    </source>
</reference>
<evidence type="ECO:0000313" key="6">
    <source>
        <dbReference type="EMBL" id="OMO86173.1"/>
    </source>
</evidence>
<dbReference type="Gene3D" id="2.40.70.10">
    <property type="entry name" value="Acid Proteases"/>
    <property type="match status" value="1"/>
</dbReference>
<evidence type="ECO:0000256" key="5">
    <source>
        <dbReference type="SAM" id="Phobius"/>
    </source>
</evidence>
<evidence type="ECO:0008006" key="8">
    <source>
        <dbReference type="Google" id="ProtNLM"/>
    </source>
</evidence>
<evidence type="ECO:0000256" key="4">
    <source>
        <dbReference type="ARBA" id="ARBA00023136"/>
    </source>
</evidence>
<dbReference type="Gramene" id="OMO86173">
    <property type="protein sequence ID" value="OMO86173"/>
    <property type="gene ID" value="CCACVL1_09753"/>
</dbReference>
<dbReference type="SUPFAM" id="SSF50630">
    <property type="entry name" value="Acid proteases"/>
    <property type="match status" value="1"/>
</dbReference>
<name>A0A1R3IUD3_COCAP</name>
<dbReference type="STRING" id="210143.A0A1R3IUD3"/>
<evidence type="ECO:0000256" key="1">
    <source>
        <dbReference type="ARBA" id="ARBA00004141"/>
    </source>
</evidence>
<dbReference type="PANTHER" id="PTHR16201">
    <property type="entry name" value="SEVEN TRANSMEMBRANE PROTEIN 1-RELATED"/>
    <property type="match status" value="1"/>
</dbReference>
<sequence length="265" mass="29659">MSEAYYCVKENKGCVGWVQKYFKDCLCNLKDDFSFGFGLVSLVCWGVAEIPQIITNFKTKSSHGVSLLFLLTWVAGDIFNLVGCLLEPATKPKMKFWLALVSPYAYSLEAFIVGYGDDGDWSSGLVVTDVFSAFKEYSATTIAPTPVLNNFVFGCSQNSNIRDDYYSGIIGLTPAPYGFLRQVGVNRLDEELNNQIGNRHDPIEEGDPICYNNDWIKDISDIKSLPKITFHFKDYDFEIANILEYIGLIGRTTQFASSSLALPMQ</sequence>
<dbReference type="InterPro" id="IPR021109">
    <property type="entry name" value="Peptidase_aspartic_dom_sf"/>
</dbReference>
<evidence type="ECO:0000256" key="2">
    <source>
        <dbReference type="ARBA" id="ARBA00022692"/>
    </source>
</evidence>
<dbReference type="PANTHER" id="PTHR16201:SF45">
    <property type="entry name" value="PQ-LOOP REPEAT FAMILY PROTEIN _ TRANSMEMBRANE FAMILY PROTEIN"/>
    <property type="match status" value="1"/>
</dbReference>
<comment type="subcellular location">
    <subcellularLocation>
        <location evidence="1">Membrane</location>
        <topology evidence="1">Multi-pass membrane protein</topology>
    </subcellularLocation>
</comment>
<comment type="caution">
    <text evidence="6">The sequence shown here is derived from an EMBL/GenBank/DDBJ whole genome shotgun (WGS) entry which is preliminary data.</text>
</comment>
<organism evidence="6 7">
    <name type="scientific">Corchorus capsularis</name>
    <name type="common">Jute</name>
    <dbReference type="NCBI Taxonomy" id="210143"/>
    <lineage>
        <taxon>Eukaryota</taxon>
        <taxon>Viridiplantae</taxon>
        <taxon>Streptophyta</taxon>
        <taxon>Embryophyta</taxon>
        <taxon>Tracheophyta</taxon>
        <taxon>Spermatophyta</taxon>
        <taxon>Magnoliopsida</taxon>
        <taxon>eudicotyledons</taxon>
        <taxon>Gunneridae</taxon>
        <taxon>Pentapetalae</taxon>
        <taxon>rosids</taxon>
        <taxon>malvids</taxon>
        <taxon>Malvales</taxon>
        <taxon>Malvaceae</taxon>
        <taxon>Grewioideae</taxon>
        <taxon>Apeibeae</taxon>
        <taxon>Corchorus</taxon>
    </lineage>
</organism>
<evidence type="ECO:0000313" key="7">
    <source>
        <dbReference type="Proteomes" id="UP000188268"/>
    </source>
</evidence>
<dbReference type="AlphaFoldDB" id="A0A1R3IUD3"/>
<keyword evidence="3 5" id="KW-1133">Transmembrane helix</keyword>
<gene>
    <name evidence="6" type="ORF">CCACVL1_09753</name>
</gene>
<keyword evidence="2 5" id="KW-0812">Transmembrane</keyword>
<accession>A0A1R3IUD3</accession>
<dbReference type="InterPro" id="IPR051415">
    <property type="entry name" value="LAAT-1"/>
</dbReference>
<proteinExistence type="predicted"/>
<dbReference type="InterPro" id="IPR006603">
    <property type="entry name" value="PQ-loop_rpt"/>
</dbReference>
<evidence type="ECO:0000256" key="3">
    <source>
        <dbReference type="ARBA" id="ARBA00022989"/>
    </source>
</evidence>
<dbReference type="SMART" id="SM00679">
    <property type="entry name" value="CTNS"/>
    <property type="match status" value="1"/>
</dbReference>
<feature type="transmembrane region" description="Helical" evidence="5">
    <location>
        <begin position="33"/>
        <end position="54"/>
    </location>
</feature>
<feature type="transmembrane region" description="Helical" evidence="5">
    <location>
        <begin position="66"/>
        <end position="86"/>
    </location>
</feature>
<dbReference type="Pfam" id="PF04193">
    <property type="entry name" value="PQ-loop"/>
    <property type="match status" value="1"/>
</dbReference>